<feature type="domain" description="Toprim" evidence="2">
    <location>
        <begin position="214"/>
        <end position="304"/>
    </location>
</feature>
<dbReference type="Proteomes" id="UP001234916">
    <property type="component" value="Chromosome"/>
</dbReference>
<evidence type="ECO:0000256" key="1">
    <source>
        <dbReference type="SAM" id="MobiDB-lite"/>
    </source>
</evidence>
<sequence length="848" mass="91746">MNTPQQKPRLAGRGEIVAVNQSVRNYSIREAALAACAGVGIVYKEVPADGRFHETDVDGDPHGKGDGRIKLFADGEGGIAWNWKGGESRPFFADDGRTLTDAERRERDRKREQAVAEAKAEEARQHAEAAKKAAAIWEKSPPAQADFAYLRCKGIKPHGARLHDGRLVIPVRVAGEIASAQFIDESGDKRFLPGGKVAGGYFAIGTPDEIKTRGALVIAEGFATAASIREATDLPAIVAFNAGNLRAVAEYLRGKFPAARIIIAGDFDKSGTGQKAATEVARAVGGLVTLPAFTVEELATDGAPSDFNDLARLRGADAVKQAIEKAMQGTQTSAPMPSPSPTTASAPKADSDGWQEPLPLPDGLLPVAAFDYALLPDTLTPWAKDICERVQCAPDFVAAAIMAGLGSIIGRKLGIRPQARTDWTVTPNQWALIIGRPSVLKSPSLEAALSPIKRLAAVATEAHQSDMEQHRIAIRTAKLRAEEGEKSARKLLGKMPGADVSHLLDTEEPEAPALRRYIAVDSNAASLGELHRQNHNGLLVHRDELVSLLRSLDREDQAEARGFYLTGWNGDSSYTFDRIGRGLNLHIPAVCLSLLGSTQPGRIAEYIRHAVKGGAGDDGLIQRFGLLVWPDTGGEWQNVDRWPDSTAKKEAHRVFEYLDKLDPATVGALQDTDHDGELEGIPYLRFDDAALGLFLEWRTDLEARLRGGDLHPALESHLAKYRKLVPSLALILHLASNGTGPVSERATLQALAWAEYLETHARRAYGSVTVPEVAAAKAIISRIRKGDLKREFSSREVWRPGWAMLADREQVADALRLLVDFDWLATTTKADTGGRPATIYTVNPRGFA</sequence>
<feature type="compositionally biased region" description="Low complexity" evidence="1">
    <location>
        <begin position="330"/>
        <end position="348"/>
    </location>
</feature>
<feature type="region of interest" description="Disordered" evidence="1">
    <location>
        <begin position="326"/>
        <end position="357"/>
    </location>
</feature>
<protein>
    <submittedName>
        <fullName evidence="3">DUF3987 domain-containing protein</fullName>
    </submittedName>
</protein>
<dbReference type="AlphaFoldDB" id="A0AA49FMK8"/>
<evidence type="ECO:0000259" key="2">
    <source>
        <dbReference type="PROSITE" id="PS50880"/>
    </source>
</evidence>
<dbReference type="KEGG" id="npv:OHM77_06160"/>
<dbReference type="Pfam" id="PF13148">
    <property type="entry name" value="DUF3987"/>
    <property type="match status" value="1"/>
</dbReference>
<dbReference type="InterPro" id="IPR006171">
    <property type="entry name" value="TOPRIM_dom"/>
</dbReference>
<proteinExistence type="predicted"/>
<evidence type="ECO:0000313" key="3">
    <source>
        <dbReference type="EMBL" id="WIM06847.1"/>
    </source>
</evidence>
<reference evidence="3" key="1">
    <citation type="journal article" date="2023" name="Nat. Microbiol.">
        <title>Enrichment and characterization of a nitric oxide-reducing microbial community in a continuous bioreactor.</title>
        <authorList>
            <person name="Garrido-Amador P."/>
            <person name="Stortenbeker N."/>
            <person name="Wessels H.J.C.T."/>
            <person name="Speth D.R."/>
            <person name="Garcia-Heredia I."/>
            <person name="Kartal B."/>
        </authorList>
    </citation>
    <scope>NUCLEOTIDE SEQUENCE</scope>
    <source>
        <strain evidence="3">MAG1</strain>
    </source>
</reference>
<accession>A0AA49FMK8</accession>
<dbReference type="InterPro" id="IPR025048">
    <property type="entry name" value="DUF3987"/>
</dbReference>
<dbReference type="InterPro" id="IPR034154">
    <property type="entry name" value="TOPRIM_DnaG/twinkle"/>
</dbReference>
<dbReference type="Gene3D" id="3.40.1360.10">
    <property type="match status" value="1"/>
</dbReference>
<organism evidence="3">
    <name type="scientific">Candidatus Nitricoxidivorans perseverans</name>
    <dbReference type="NCBI Taxonomy" id="2975601"/>
    <lineage>
        <taxon>Bacteria</taxon>
        <taxon>Pseudomonadati</taxon>
        <taxon>Pseudomonadota</taxon>
        <taxon>Betaproteobacteria</taxon>
        <taxon>Nitrosomonadales</taxon>
        <taxon>Sterolibacteriaceae</taxon>
        <taxon>Candidatus Nitricoxidivorans</taxon>
    </lineage>
</organism>
<dbReference type="EMBL" id="CP107246">
    <property type="protein sequence ID" value="WIM06847.1"/>
    <property type="molecule type" value="Genomic_DNA"/>
</dbReference>
<name>A0AA49FMK8_9PROT</name>
<dbReference type="Pfam" id="PF13362">
    <property type="entry name" value="Toprim_3"/>
    <property type="match status" value="1"/>
</dbReference>
<dbReference type="SMART" id="SM00493">
    <property type="entry name" value="TOPRIM"/>
    <property type="match status" value="1"/>
</dbReference>
<gene>
    <name evidence="3" type="ORF">OHM77_06160</name>
</gene>
<dbReference type="CDD" id="cd01029">
    <property type="entry name" value="TOPRIM_primases"/>
    <property type="match status" value="1"/>
</dbReference>
<dbReference type="PROSITE" id="PS50880">
    <property type="entry name" value="TOPRIM"/>
    <property type="match status" value="1"/>
</dbReference>